<accession>A0A9P4M8X3</accession>
<reference evidence="2" key="1">
    <citation type="journal article" date="2020" name="Stud. Mycol.">
        <title>101 Dothideomycetes genomes: a test case for predicting lifestyles and emergence of pathogens.</title>
        <authorList>
            <person name="Haridas S."/>
            <person name="Albert R."/>
            <person name="Binder M."/>
            <person name="Bloem J."/>
            <person name="Labutti K."/>
            <person name="Salamov A."/>
            <person name="Andreopoulos B."/>
            <person name="Baker S."/>
            <person name="Barry K."/>
            <person name="Bills G."/>
            <person name="Bluhm B."/>
            <person name="Cannon C."/>
            <person name="Castanera R."/>
            <person name="Culley D."/>
            <person name="Daum C."/>
            <person name="Ezra D."/>
            <person name="Gonzalez J."/>
            <person name="Henrissat B."/>
            <person name="Kuo A."/>
            <person name="Liang C."/>
            <person name="Lipzen A."/>
            <person name="Lutzoni F."/>
            <person name="Magnuson J."/>
            <person name="Mondo S."/>
            <person name="Nolan M."/>
            <person name="Ohm R."/>
            <person name="Pangilinan J."/>
            <person name="Park H.-J."/>
            <person name="Ramirez L."/>
            <person name="Alfaro M."/>
            <person name="Sun H."/>
            <person name="Tritt A."/>
            <person name="Yoshinaga Y."/>
            <person name="Zwiers L.-H."/>
            <person name="Turgeon B."/>
            <person name="Goodwin S."/>
            <person name="Spatafora J."/>
            <person name="Crous P."/>
            <person name="Grigoriev I."/>
        </authorList>
    </citation>
    <scope>NUCLEOTIDE SEQUENCE</scope>
    <source>
        <strain evidence="2">CBS 133067</strain>
    </source>
</reference>
<keyword evidence="3" id="KW-1185">Reference proteome</keyword>
<feature type="region of interest" description="Disordered" evidence="1">
    <location>
        <begin position="1"/>
        <end position="95"/>
    </location>
</feature>
<proteinExistence type="predicted"/>
<evidence type="ECO:0000256" key="1">
    <source>
        <dbReference type="SAM" id="MobiDB-lite"/>
    </source>
</evidence>
<feature type="compositionally biased region" description="Basic and acidic residues" evidence="1">
    <location>
        <begin position="38"/>
        <end position="48"/>
    </location>
</feature>
<name>A0A9P4M8X3_9PEZI</name>
<dbReference type="Proteomes" id="UP000799772">
    <property type="component" value="Unassembled WGS sequence"/>
</dbReference>
<feature type="compositionally biased region" description="Basic and acidic residues" evidence="1">
    <location>
        <begin position="57"/>
        <end position="77"/>
    </location>
</feature>
<dbReference type="AlphaFoldDB" id="A0A9P4M8X3"/>
<evidence type="ECO:0000313" key="2">
    <source>
        <dbReference type="EMBL" id="KAF2101515.1"/>
    </source>
</evidence>
<evidence type="ECO:0000313" key="3">
    <source>
        <dbReference type="Proteomes" id="UP000799772"/>
    </source>
</evidence>
<dbReference type="EMBL" id="ML978123">
    <property type="protein sequence ID" value="KAF2101515.1"/>
    <property type="molecule type" value="Genomic_DNA"/>
</dbReference>
<sequence>MTGQRNRGCAHGGNRVEERKYTFVDLPGAENEAEPMDDTNKHEERNGEGRGILASIKVDRGRSGKCGEEASRSRGEIRCQPANRKQQRSDEQLGAGEWQGRHIESLGLHPRHRILLMPCSVVSSHISSPMYQISRLSAPLSRDLRRTRAELTLTFLRYARVVWADVCE</sequence>
<comment type="caution">
    <text evidence="2">The sequence shown here is derived from an EMBL/GenBank/DDBJ whole genome shotgun (WGS) entry which is preliminary data.</text>
</comment>
<protein>
    <submittedName>
        <fullName evidence="2">Uncharacterized protein</fullName>
    </submittedName>
</protein>
<gene>
    <name evidence="2" type="ORF">NA57DRAFT_53473</name>
</gene>
<organism evidence="2 3">
    <name type="scientific">Rhizodiscina lignyota</name>
    <dbReference type="NCBI Taxonomy" id="1504668"/>
    <lineage>
        <taxon>Eukaryota</taxon>
        <taxon>Fungi</taxon>
        <taxon>Dikarya</taxon>
        <taxon>Ascomycota</taxon>
        <taxon>Pezizomycotina</taxon>
        <taxon>Dothideomycetes</taxon>
        <taxon>Pleosporomycetidae</taxon>
        <taxon>Aulographales</taxon>
        <taxon>Rhizodiscinaceae</taxon>
        <taxon>Rhizodiscina</taxon>
    </lineage>
</organism>